<comment type="caution">
    <text evidence="1">The sequence shown here is derived from an EMBL/GenBank/DDBJ whole genome shotgun (WGS) entry which is preliminary data.</text>
</comment>
<dbReference type="EMBL" id="JAROCY010000004">
    <property type="protein sequence ID" value="MDF8332585.1"/>
    <property type="molecule type" value="Genomic_DNA"/>
</dbReference>
<dbReference type="InterPro" id="IPR015867">
    <property type="entry name" value="N-reg_PII/ATP_PRibTrfase_C"/>
</dbReference>
<sequence length="144" mass="15727">MPAPLARVTSRRARRLTVHVPVSEATLAALLGGDRTAMDRDPVLAAMLQIIRDEPALGDFRVYNGVAEIMLGWETFAPTFAAKPTLGKAGEIQHSATVTLTTWIRDTATDAMVEAAYLALVQAHPWEVPVIEVTETRLLLRPEV</sequence>
<name>A0ABT6CF88_9SPHN</name>
<protein>
    <submittedName>
        <fullName evidence="1">Uncharacterized protein</fullName>
    </submittedName>
</protein>
<gene>
    <name evidence="1" type="ORF">POM99_05165</name>
</gene>
<keyword evidence="2" id="KW-1185">Reference proteome</keyword>
<proteinExistence type="predicted"/>
<organism evidence="1 2">
    <name type="scientific">Novosphingobium cyanobacteriorum</name>
    <dbReference type="NCBI Taxonomy" id="3024215"/>
    <lineage>
        <taxon>Bacteria</taxon>
        <taxon>Pseudomonadati</taxon>
        <taxon>Pseudomonadota</taxon>
        <taxon>Alphaproteobacteria</taxon>
        <taxon>Sphingomonadales</taxon>
        <taxon>Sphingomonadaceae</taxon>
        <taxon>Novosphingobium</taxon>
    </lineage>
</organism>
<reference evidence="1 2" key="1">
    <citation type="submission" date="2023-03" db="EMBL/GenBank/DDBJ databases">
        <title>Novosphingobium cyanobacteriorum sp. nov., isolated from a eutrophic reservoir during the Microcystis bloom period.</title>
        <authorList>
            <person name="Kang M."/>
            <person name="Le V."/>
            <person name="Ko S.-R."/>
            <person name="Lee S.-A."/>
            <person name="Ahn C.-Y."/>
        </authorList>
    </citation>
    <scope>NUCLEOTIDE SEQUENCE [LARGE SCALE GENOMIC DNA]</scope>
    <source>
        <strain evidence="1 2">HBC54</strain>
    </source>
</reference>
<dbReference type="Gene3D" id="3.30.70.120">
    <property type="match status" value="1"/>
</dbReference>
<evidence type="ECO:0000313" key="2">
    <source>
        <dbReference type="Proteomes" id="UP001222770"/>
    </source>
</evidence>
<dbReference type="RefSeq" id="WP_277275794.1">
    <property type="nucleotide sequence ID" value="NZ_JAROCY010000004.1"/>
</dbReference>
<evidence type="ECO:0000313" key="1">
    <source>
        <dbReference type="EMBL" id="MDF8332585.1"/>
    </source>
</evidence>
<accession>A0ABT6CF88</accession>
<dbReference type="Proteomes" id="UP001222770">
    <property type="component" value="Unassembled WGS sequence"/>
</dbReference>